<dbReference type="EMBL" id="GAMC01015194">
    <property type="protein sequence ID" value="JAB91361.1"/>
    <property type="molecule type" value="mRNA"/>
</dbReference>
<dbReference type="PRINTS" id="PR00370">
    <property type="entry name" value="FMOXYGENASE"/>
</dbReference>
<reference evidence="9" key="2">
    <citation type="journal article" date="2014" name="BMC Genomics">
        <title>A genomic perspective to assessing quality of mass-reared SIT flies used in Mediterranean fruit fly (Ceratitis capitata) eradication in California.</title>
        <authorList>
            <person name="Calla B."/>
            <person name="Hall B."/>
            <person name="Hou S."/>
            <person name="Geib S.M."/>
        </authorList>
    </citation>
    <scope>NUCLEOTIDE SEQUENCE</scope>
</reference>
<dbReference type="EMBL" id="GAMC01015196">
    <property type="protein sequence ID" value="JAB91359.1"/>
    <property type="molecule type" value="mRNA"/>
</dbReference>
<evidence type="ECO:0000313" key="9">
    <source>
        <dbReference type="EMBL" id="JAB91359.1"/>
    </source>
</evidence>
<accession>W8BNP3</accession>
<dbReference type="AlphaFoldDB" id="W8BNP3"/>
<dbReference type="GeneID" id="101449549"/>
<dbReference type="Gene3D" id="3.50.50.60">
    <property type="entry name" value="FAD/NAD(P)-binding domain"/>
    <property type="match status" value="2"/>
</dbReference>
<dbReference type="Pfam" id="PF00743">
    <property type="entry name" value="FMO-like"/>
    <property type="match status" value="2"/>
</dbReference>
<dbReference type="FunFam" id="3.50.50.60:FF:000138">
    <property type="entry name" value="Flavin-containing monooxygenase"/>
    <property type="match status" value="1"/>
</dbReference>
<evidence type="ECO:0000256" key="1">
    <source>
        <dbReference type="ARBA" id="ARBA00001974"/>
    </source>
</evidence>
<keyword evidence="6 8" id="KW-0560">Oxidoreductase</keyword>
<dbReference type="InterPro" id="IPR050346">
    <property type="entry name" value="FMO-like"/>
</dbReference>
<dbReference type="SUPFAM" id="SSF51905">
    <property type="entry name" value="FAD/NAD(P)-binding domain"/>
    <property type="match status" value="2"/>
</dbReference>
<evidence type="ECO:0000256" key="4">
    <source>
        <dbReference type="ARBA" id="ARBA00022827"/>
    </source>
</evidence>
<evidence type="ECO:0000256" key="6">
    <source>
        <dbReference type="ARBA" id="ARBA00023002"/>
    </source>
</evidence>
<dbReference type="OrthoDB" id="66881at2759"/>
<comment type="cofactor">
    <cofactor evidence="1 8">
        <name>FAD</name>
        <dbReference type="ChEBI" id="CHEBI:57692"/>
    </cofactor>
</comment>
<evidence type="ECO:0000256" key="3">
    <source>
        <dbReference type="ARBA" id="ARBA00022630"/>
    </source>
</evidence>
<organism evidence="9">
    <name type="scientific">Ceratitis capitata</name>
    <name type="common">Mediterranean fruit fly</name>
    <name type="synonym">Tephritis capitata</name>
    <dbReference type="NCBI Taxonomy" id="7213"/>
    <lineage>
        <taxon>Eukaryota</taxon>
        <taxon>Metazoa</taxon>
        <taxon>Ecdysozoa</taxon>
        <taxon>Arthropoda</taxon>
        <taxon>Hexapoda</taxon>
        <taxon>Insecta</taxon>
        <taxon>Pterygota</taxon>
        <taxon>Neoptera</taxon>
        <taxon>Endopterygota</taxon>
        <taxon>Diptera</taxon>
        <taxon>Brachycera</taxon>
        <taxon>Muscomorpha</taxon>
        <taxon>Tephritoidea</taxon>
        <taxon>Tephritidae</taxon>
        <taxon>Ceratitis</taxon>
        <taxon>Ceratitis</taxon>
    </lineage>
</organism>
<sequence length="420" mass="48371">MSGKKRVCIIGAGMAGLTALKNSLEHDLDAVAYERHTAVGGTWIYMERKVGESEEDVHSSMYQDLYTNLPKEVMGFPDYDFDTNIPDSFISSELVLDYLRDYAKHFNLMSFIKLEHEIVRVRPRYEGWEIIIRDLRCDKYSVEYFDFVLVCNGHYTTPMYPETEGLENYQGERLHSHLYRKPDIFAGHNVLVVGGGPSGTDIVNHIHRHAEQIYFSHHLETAPRTDFMTNVIQKPDIKHFTPDGAIFKDGSSATFSYVIFCTGYKYTFPFLSVDCGINIDVNWVHPLYKHCLNINRPTLAIIGLPHQICPAQLFDLQVRFALAFFTGRKELPSRGEMLAEMEADMAARWANGVTKRVAHKMGTKQYDYYEDLATTAGVTKLKPVITKLMKNCSRRYLFELDTYRQKRYRVVDDENFIGVD</sequence>
<dbReference type="GO" id="GO:0004499">
    <property type="term" value="F:N,N-dimethylaniline monooxygenase activity"/>
    <property type="evidence" value="ECO:0007669"/>
    <property type="project" value="InterPro"/>
</dbReference>
<dbReference type="InterPro" id="IPR036188">
    <property type="entry name" value="FAD/NAD-bd_sf"/>
</dbReference>
<dbReference type="EC" id="1.-.-.-" evidence="8"/>
<dbReference type="InterPro" id="IPR000960">
    <property type="entry name" value="Flavin_mOase"/>
</dbReference>
<proteinExistence type="evidence at transcript level"/>
<keyword evidence="3 8" id="KW-0285">Flavoprotein</keyword>
<dbReference type="PIRSF" id="PIRSF000332">
    <property type="entry name" value="FMO"/>
    <property type="match status" value="1"/>
</dbReference>
<keyword evidence="7 8" id="KW-0503">Monooxygenase</keyword>
<evidence type="ECO:0000256" key="8">
    <source>
        <dbReference type="RuleBase" id="RU361177"/>
    </source>
</evidence>
<keyword evidence="5" id="KW-0521">NADP</keyword>
<evidence type="ECO:0000256" key="2">
    <source>
        <dbReference type="ARBA" id="ARBA00009183"/>
    </source>
</evidence>
<reference evidence="9" key="1">
    <citation type="submission" date="2013-07" db="EMBL/GenBank/DDBJ databases">
        <authorList>
            <person name="Geib S."/>
        </authorList>
    </citation>
    <scope>NUCLEOTIDE SEQUENCE</scope>
</reference>
<dbReference type="InterPro" id="IPR020946">
    <property type="entry name" value="Flavin_mOase-like"/>
</dbReference>
<keyword evidence="4 8" id="KW-0274">FAD</keyword>
<protein>
    <recommendedName>
        <fullName evidence="8">Flavin-containing monooxygenase</fullName>
        <ecNumber evidence="8">1.-.-.-</ecNumber>
    </recommendedName>
</protein>
<dbReference type="GO" id="GO:0050661">
    <property type="term" value="F:NADP binding"/>
    <property type="evidence" value="ECO:0007669"/>
    <property type="project" value="InterPro"/>
</dbReference>
<evidence type="ECO:0000256" key="5">
    <source>
        <dbReference type="ARBA" id="ARBA00022857"/>
    </source>
</evidence>
<dbReference type="KEGG" id="ccat:101449549"/>
<dbReference type="GO" id="GO:0050660">
    <property type="term" value="F:flavin adenine dinucleotide binding"/>
    <property type="evidence" value="ECO:0007669"/>
    <property type="project" value="InterPro"/>
</dbReference>
<evidence type="ECO:0000256" key="7">
    <source>
        <dbReference type="ARBA" id="ARBA00023033"/>
    </source>
</evidence>
<name>W8BNP3_CERCA</name>
<comment type="similarity">
    <text evidence="2 8">Belongs to the FMO family.</text>
</comment>
<gene>
    <name evidence="9" type="primary">GSXL3</name>
</gene>
<dbReference type="PANTHER" id="PTHR23023">
    <property type="entry name" value="DIMETHYLANILINE MONOOXYGENASE"/>
    <property type="match status" value="1"/>
</dbReference>